<feature type="domain" description="VOC" evidence="1">
    <location>
        <begin position="7"/>
        <end position="118"/>
    </location>
</feature>
<feature type="domain" description="VOC" evidence="1">
    <location>
        <begin position="136"/>
        <end position="251"/>
    </location>
</feature>
<reference evidence="2 3" key="1">
    <citation type="submission" date="2015-11" db="EMBL/GenBank/DDBJ databases">
        <title>Expanding the genomic diversity of Burkholderia species for the development of highly accurate diagnostics.</title>
        <authorList>
            <person name="Sahl J."/>
            <person name="Keim P."/>
            <person name="Wagner D."/>
        </authorList>
    </citation>
    <scope>NUCLEOTIDE SEQUENCE [LARGE SCALE GENOMIC DNA]</scope>
    <source>
        <strain evidence="2 3">MSMB2058</strain>
    </source>
</reference>
<evidence type="ECO:0000313" key="3">
    <source>
        <dbReference type="Proteomes" id="UP000061665"/>
    </source>
</evidence>
<evidence type="ECO:0000259" key="1">
    <source>
        <dbReference type="PROSITE" id="PS51819"/>
    </source>
</evidence>
<accession>A0AB73FWI9</accession>
<dbReference type="InterPro" id="IPR037523">
    <property type="entry name" value="VOC_core"/>
</dbReference>
<gene>
    <name evidence="2" type="ORF">WJ53_10990</name>
</gene>
<dbReference type="EMBL" id="LOZE01000096">
    <property type="protein sequence ID" value="KVM27431.1"/>
    <property type="molecule type" value="Genomic_DNA"/>
</dbReference>
<dbReference type="SUPFAM" id="SSF54593">
    <property type="entry name" value="Glyoxalase/Bleomycin resistance protein/Dihydroxybiphenyl dioxygenase"/>
    <property type="match status" value="1"/>
</dbReference>
<dbReference type="InterPro" id="IPR029068">
    <property type="entry name" value="Glyas_Bleomycin-R_OHBP_Dase"/>
</dbReference>
<evidence type="ECO:0000313" key="2">
    <source>
        <dbReference type="EMBL" id="KVM27431.1"/>
    </source>
</evidence>
<dbReference type="PROSITE" id="PS51819">
    <property type="entry name" value="VOC"/>
    <property type="match status" value="2"/>
</dbReference>
<name>A0AB73FWI9_9BURK</name>
<comment type="caution">
    <text evidence="2">The sequence shown here is derived from an EMBL/GenBank/DDBJ whole genome shotgun (WGS) entry which is preliminary data.</text>
</comment>
<dbReference type="Proteomes" id="UP000061665">
    <property type="component" value="Unassembled WGS sequence"/>
</dbReference>
<dbReference type="Pfam" id="PF00903">
    <property type="entry name" value="Glyoxalase"/>
    <property type="match status" value="2"/>
</dbReference>
<dbReference type="InterPro" id="IPR004360">
    <property type="entry name" value="Glyas_Fos-R_dOase_dom"/>
</dbReference>
<dbReference type="RefSeq" id="WP_080406957.1">
    <property type="nucleotide sequence ID" value="NZ_LOYI01000121.1"/>
</dbReference>
<proteinExistence type="predicted"/>
<dbReference type="Gene3D" id="3.10.180.10">
    <property type="entry name" value="2,3-Dihydroxybiphenyl 1,2-Dioxygenase, domain 1"/>
    <property type="match status" value="2"/>
</dbReference>
<sequence>MTHLINQMGHVMLETPDLHASVHEAVNLLGLRVTMQDEEKAILTSNTRRGELTYIKSSRAAIRSFGLEAIDEAACEQALARVKGAGFEIIRDRPHAPGAAHGFVFRSPSEHAIEIHTAVPRDQPADYPTIGIRPKRLDHVTIMAANPRAMQDMLSELFGMQLSDTVDNEEFVFMRSANLYHHTIAIAKGRPGLHHVAFEALHMVDLMRVGDHLKQLGRNLAWGPGHHGANAQSYFTYHTDVIGCIIEYSYGMARIDNEAVYEPGVWPSSPAPGEDWLNLWGAPPSEMFVTGGVPVMEEEAVADLT</sequence>
<organism evidence="2 3">
    <name type="scientific">Burkholderia ubonensis</name>
    <dbReference type="NCBI Taxonomy" id="101571"/>
    <lineage>
        <taxon>Bacteria</taxon>
        <taxon>Pseudomonadati</taxon>
        <taxon>Pseudomonadota</taxon>
        <taxon>Betaproteobacteria</taxon>
        <taxon>Burkholderiales</taxon>
        <taxon>Burkholderiaceae</taxon>
        <taxon>Burkholderia</taxon>
        <taxon>Burkholderia cepacia complex</taxon>
    </lineage>
</organism>
<dbReference type="AlphaFoldDB" id="A0AB73FWI9"/>
<protein>
    <recommendedName>
        <fullName evidence="1">VOC domain-containing protein</fullName>
    </recommendedName>
</protein>